<evidence type="ECO:0000313" key="2">
    <source>
        <dbReference type="Proteomes" id="UP000039324"/>
    </source>
</evidence>
<organism evidence="1 2">
    <name type="scientific">Plasmodiophora brassicae</name>
    <name type="common">Clubroot disease agent</name>
    <dbReference type="NCBI Taxonomy" id="37360"/>
    <lineage>
        <taxon>Eukaryota</taxon>
        <taxon>Sar</taxon>
        <taxon>Rhizaria</taxon>
        <taxon>Endomyxa</taxon>
        <taxon>Phytomyxea</taxon>
        <taxon>Plasmodiophorida</taxon>
        <taxon>Plasmodiophoridae</taxon>
        <taxon>Plasmodiophora</taxon>
    </lineage>
</organism>
<dbReference type="Proteomes" id="UP000039324">
    <property type="component" value="Unassembled WGS sequence"/>
</dbReference>
<dbReference type="AlphaFoldDB" id="A0A0G4IHK0"/>
<accession>A0A0G4IHK0</accession>
<evidence type="ECO:0000313" key="1">
    <source>
        <dbReference type="EMBL" id="CEO94706.1"/>
    </source>
</evidence>
<dbReference type="EMBL" id="CDSF01000001">
    <property type="protein sequence ID" value="CEO94706.1"/>
    <property type="molecule type" value="Genomic_DNA"/>
</dbReference>
<keyword evidence="2" id="KW-1185">Reference proteome</keyword>
<proteinExistence type="predicted"/>
<reference evidence="1 2" key="1">
    <citation type="submission" date="2015-02" db="EMBL/GenBank/DDBJ databases">
        <authorList>
            <person name="Chooi Y.-H."/>
        </authorList>
    </citation>
    <scope>NUCLEOTIDE SEQUENCE [LARGE SCALE GENOMIC DNA]</scope>
    <source>
        <strain evidence="1">E3</strain>
    </source>
</reference>
<gene>
    <name evidence="1" type="ORF">PBRA_000492</name>
</gene>
<protein>
    <submittedName>
        <fullName evidence="1">Uncharacterized protein</fullName>
    </submittedName>
</protein>
<sequence>LDRRPDRRVQQHVIEQDEQLAVLQHQSRGADEVHSTAEHFLLEPDNQLPLGVVLKVRRDVVGDLLDGEDRVLHFATRVFVRIEFLVQGSEEHEVLR</sequence>
<name>A0A0G4IHK0_PLABS</name>
<feature type="non-terminal residue" evidence="1">
    <location>
        <position position="1"/>
    </location>
</feature>